<dbReference type="KEGG" id="vg:55609390"/>
<organism evidence="1 2">
    <name type="scientific">Streptomyces phage Annadreamy</name>
    <dbReference type="NCBI Taxonomy" id="2250335"/>
    <lineage>
        <taxon>Viruses</taxon>
        <taxon>Duplodnaviria</taxon>
        <taxon>Heunggongvirae</taxon>
        <taxon>Uroviricota</taxon>
        <taxon>Caudoviricetes</taxon>
        <taxon>Stanwilliamsviridae</taxon>
        <taxon>Loccivirinae</taxon>
        <taxon>Annadreamyvirus</taxon>
        <taxon>Annadreamyvirus annadreamy</taxon>
    </lineage>
</organism>
<keyword evidence="2" id="KW-1185">Reference proteome</keyword>
<accession>A0A345GTQ5</accession>
<evidence type="ECO:0000313" key="1">
    <source>
        <dbReference type="EMBL" id="AXG66327.1"/>
    </source>
</evidence>
<dbReference type="EMBL" id="MH536811">
    <property type="protein sequence ID" value="AXG66327.1"/>
    <property type="molecule type" value="Genomic_DNA"/>
</dbReference>
<sequence>MKIRIRNSAIVNPRKPDYDAISKMEKEFLGEFPSFEIKYNEMLIKDFENRKKNGNWPARQVMLELGYLSEELCDTSQRFDILRKYSMWRKAYYESRMNDPENRKRYDALRSRMMRGRQWR</sequence>
<name>A0A345GTQ5_9CAUD</name>
<gene>
    <name evidence="1" type="primary">248</name>
    <name evidence="1" type="ORF">SEA_ANNADREAMY_248</name>
</gene>
<proteinExistence type="predicted"/>
<evidence type="ECO:0000313" key="2">
    <source>
        <dbReference type="Proteomes" id="UP000259354"/>
    </source>
</evidence>
<dbReference type="Proteomes" id="UP000259354">
    <property type="component" value="Segment"/>
</dbReference>
<dbReference type="GeneID" id="55609390"/>
<dbReference type="RefSeq" id="YP_009839181.1">
    <property type="nucleotide sequence ID" value="NC_048719.1"/>
</dbReference>
<reference evidence="1 2" key="1">
    <citation type="submission" date="2018-06" db="EMBL/GenBank/DDBJ databases">
        <authorList>
            <person name="Moussa A."/>
            <person name="Couoh J.M."/>
            <person name="Harbem L."/>
            <person name="Okocha J.C."/>
            <person name="Taylor D."/>
            <person name="Teutsch A.B."/>
            <person name="Smith B.R."/>
            <person name="Suri N."/>
            <person name="Layton S.R."/>
            <person name="Kim T."/>
            <person name="Hughes L.E."/>
            <person name="Garlena R.A."/>
            <person name="Russell D.A."/>
            <person name="Pope W.H."/>
            <person name="Jacobs-Sera D."/>
            <person name="Hatfull G.F."/>
        </authorList>
    </citation>
    <scope>NUCLEOTIDE SEQUENCE [LARGE SCALE GENOMIC DNA]</scope>
</reference>
<protein>
    <submittedName>
        <fullName evidence="1">Uncharacterized protein</fullName>
    </submittedName>
</protein>